<organism evidence="1 2">
    <name type="scientific">Mesorhabditis belari</name>
    <dbReference type="NCBI Taxonomy" id="2138241"/>
    <lineage>
        <taxon>Eukaryota</taxon>
        <taxon>Metazoa</taxon>
        <taxon>Ecdysozoa</taxon>
        <taxon>Nematoda</taxon>
        <taxon>Chromadorea</taxon>
        <taxon>Rhabditida</taxon>
        <taxon>Rhabditina</taxon>
        <taxon>Rhabditomorpha</taxon>
        <taxon>Rhabditoidea</taxon>
        <taxon>Rhabditidae</taxon>
        <taxon>Mesorhabditinae</taxon>
        <taxon>Mesorhabditis</taxon>
    </lineage>
</organism>
<dbReference type="GO" id="GO:0006303">
    <property type="term" value="P:double-strand break repair via nonhomologous end joining"/>
    <property type="evidence" value="ECO:0007669"/>
    <property type="project" value="TreeGrafter"/>
</dbReference>
<dbReference type="GO" id="GO:0005634">
    <property type="term" value="C:nucleus"/>
    <property type="evidence" value="ECO:0007669"/>
    <property type="project" value="TreeGrafter"/>
</dbReference>
<name>A0AAF3FKS7_9BILA</name>
<evidence type="ECO:0000313" key="2">
    <source>
        <dbReference type="WBParaSite" id="MBELARI_LOCUS7497"/>
    </source>
</evidence>
<dbReference type="InterPro" id="IPR036397">
    <property type="entry name" value="RNaseH_sf"/>
</dbReference>
<dbReference type="GO" id="GO:0046975">
    <property type="term" value="F:histone H3K36 methyltransferase activity"/>
    <property type="evidence" value="ECO:0007669"/>
    <property type="project" value="TreeGrafter"/>
</dbReference>
<dbReference type="Gene3D" id="3.30.420.10">
    <property type="entry name" value="Ribonuclease H-like superfamily/Ribonuclease H"/>
    <property type="match status" value="1"/>
</dbReference>
<dbReference type="Proteomes" id="UP000887575">
    <property type="component" value="Unassembled WGS sequence"/>
</dbReference>
<evidence type="ECO:0000313" key="1">
    <source>
        <dbReference type="Proteomes" id="UP000887575"/>
    </source>
</evidence>
<dbReference type="GO" id="GO:0000014">
    <property type="term" value="F:single-stranded DNA endodeoxyribonuclease activity"/>
    <property type="evidence" value="ECO:0007669"/>
    <property type="project" value="TreeGrafter"/>
</dbReference>
<dbReference type="WBParaSite" id="MBELARI_LOCUS7497">
    <property type="protein sequence ID" value="MBELARI_LOCUS7497"/>
    <property type="gene ID" value="MBELARI_LOCUS7497"/>
</dbReference>
<sequence>MYEKLRRIDPALVNRKGSILLQDNARPYYSLKTLQKLNELHIEVLPHDTYSPDFSATDLHFFKFLDHFLSEKCFATQGEVENGIKEFIDSMEPALYTLGIENLAKRWQSCIDSTGFYFD</sequence>
<dbReference type="GO" id="GO:0044774">
    <property type="term" value="P:mitotic DNA integrity checkpoint signaling"/>
    <property type="evidence" value="ECO:0007669"/>
    <property type="project" value="TreeGrafter"/>
</dbReference>
<dbReference type="PANTHER" id="PTHR46060:SF2">
    <property type="entry name" value="HISTONE-LYSINE N-METHYLTRANSFERASE SETMAR"/>
    <property type="match status" value="1"/>
</dbReference>
<dbReference type="GO" id="GO:0000729">
    <property type="term" value="P:DNA double-strand break processing"/>
    <property type="evidence" value="ECO:0007669"/>
    <property type="project" value="TreeGrafter"/>
</dbReference>
<dbReference type="GO" id="GO:0035861">
    <property type="term" value="C:site of double-strand break"/>
    <property type="evidence" value="ECO:0007669"/>
    <property type="project" value="TreeGrafter"/>
</dbReference>
<dbReference type="AlphaFoldDB" id="A0AAF3FKS7"/>
<dbReference type="GO" id="GO:0003697">
    <property type="term" value="F:single-stranded DNA binding"/>
    <property type="evidence" value="ECO:0007669"/>
    <property type="project" value="TreeGrafter"/>
</dbReference>
<dbReference type="GO" id="GO:0000793">
    <property type="term" value="C:condensed chromosome"/>
    <property type="evidence" value="ECO:0007669"/>
    <property type="project" value="TreeGrafter"/>
</dbReference>
<protein>
    <recommendedName>
        <fullName evidence="3">Histone-lysine N-methyltransferase SETMAR</fullName>
    </recommendedName>
</protein>
<keyword evidence="1" id="KW-1185">Reference proteome</keyword>
<dbReference type="InterPro" id="IPR052709">
    <property type="entry name" value="Transposase-MT_Hybrid"/>
</dbReference>
<dbReference type="GO" id="GO:0003690">
    <property type="term" value="F:double-stranded DNA binding"/>
    <property type="evidence" value="ECO:0007669"/>
    <property type="project" value="TreeGrafter"/>
</dbReference>
<dbReference type="GO" id="GO:0044547">
    <property type="term" value="F:DNA topoisomerase binding"/>
    <property type="evidence" value="ECO:0007669"/>
    <property type="project" value="TreeGrafter"/>
</dbReference>
<dbReference type="GO" id="GO:0015074">
    <property type="term" value="P:DNA integration"/>
    <property type="evidence" value="ECO:0007669"/>
    <property type="project" value="TreeGrafter"/>
</dbReference>
<dbReference type="PANTHER" id="PTHR46060">
    <property type="entry name" value="MARINER MOS1 TRANSPOSASE-LIKE PROTEIN"/>
    <property type="match status" value="1"/>
</dbReference>
<dbReference type="GO" id="GO:0031297">
    <property type="term" value="P:replication fork processing"/>
    <property type="evidence" value="ECO:0007669"/>
    <property type="project" value="TreeGrafter"/>
</dbReference>
<evidence type="ECO:0008006" key="3">
    <source>
        <dbReference type="Google" id="ProtNLM"/>
    </source>
</evidence>
<dbReference type="GO" id="GO:0042800">
    <property type="term" value="F:histone H3K4 methyltransferase activity"/>
    <property type="evidence" value="ECO:0007669"/>
    <property type="project" value="TreeGrafter"/>
</dbReference>
<accession>A0AAF3FKS7</accession>
<reference evidence="2" key="1">
    <citation type="submission" date="2024-02" db="UniProtKB">
        <authorList>
            <consortium name="WormBaseParasite"/>
        </authorList>
    </citation>
    <scope>IDENTIFICATION</scope>
</reference>
<proteinExistence type="predicted"/>